<reference evidence="1 2" key="1">
    <citation type="journal article" date="2022" name="Plant J.">
        <title>Chromosome-level genome of Camellia lanceoleosa provides a valuable resource for understanding genome evolution and self-incompatibility.</title>
        <authorList>
            <person name="Gong W."/>
            <person name="Xiao S."/>
            <person name="Wang L."/>
            <person name="Liao Z."/>
            <person name="Chang Y."/>
            <person name="Mo W."/>
            <person name="Hu G."/>
            <person name="Li W."/>
            <person name="Zhao G."/>
            <person name="Zhu H."/>
            <person name="Hu X."/>
            <person name="Ji K."/>
            <person name="Xiang X."/>
            <person name="Song Q."/>
            <person name="Yuan D."/>
            <person name="Jin S."/>
            <person name="Zhang L."/>
        </authorList>
    </citation>
    <scope>NUCLEOTIDE SEQUENCE [LARGE SCALE GENOMIC DNA]</scope>
    <source>
        <strain evidence="1">SQ_2022a</strain>
    </source>
</reference>
<proteinExistence type="predicted"/>
<gene>
    <name evidence="1" type="ORF">LOK49_LG02G01491</name>
</gene>
<accession>A0ACC0ITK4</accession>
<evidence type="ECO:0000313" key="1">
    <source>
        <dbReference type="EMBL" id="KAI8027461.1"/>
    </source>
</evidence>
<evidence type="ECO:0000313" key="2">
    <source>
        <dbReference type="Proteomes" id="UP001060215"/>
    </source>
</evidence>
<dbReference type="EMBL" id="CM045760">
    <property type="protein sequence ID" value="KAI8027461.1"/>
    <property type="molecule type" value="Genomic_DNA"/>
</dbReference>
<organism evidence="1 2">
    <name type="scientific">Camellia lanceoleosa</name>
    <dbReference type="NCBI Taxonomy" id="1840588"/>
    <lineage>
        <taxon>Eukaryota</taxon>
        <taxon>Viridiplantae</taxon>
        <taxon>Streptophyta</taxon>
        <taxon>Embryophyta</taxon>
        <taxon>Tracheophyta</taxon>
        <taxon>Spermatophyta</taxon>
        <taxon>Magnoliopsida</taxon>
        <taxon>eudicotyledons</taxon>
        <taxon>Gunneridae</taxon>
        <taxon>Pentapetalae</taxon>
        <taxon>asterids</taxon>
        <taxon>Ericales</taxon>
        <taxon>Theaceae</taxon>
        <taxon>Camellia</taxon>
    </lineage>
</organism>
<dbReference type="Proteomes" id="UP001060215">
    <property type="component" value="Chromosome 3"/>
</dbReference>
<keyword evidence="2" id="KW-1185">Reference proteome</keyword>
<protein>
    <submittedName>
        <fullName evidence="1">Ribosome-inactivating protein PMRIPt</fullName>
    </submittedName>
</protein>
<sequence length="114" mass="12959">MVSEAARFKYIEEQVRKSITGRNTFTPKGLIVTMENEWGSMSKQVQLSRDGENFINSVQLKDDNYQVLTINNFTTLSRYTMIAILLDESSTTTSSSYGNIAPAEDYDNNELFKP</sequence>
<comment type="caution">
    <text evidence="1">The sequence shown here is derived from an EMBL/GenBank/DDBJ whole genome shotgun (WGS) entry which is preliminary data.</text>
</comment>
<name>A0ACC0ITK4_9ERIC</name>